<comment type="caution">
    <text evidence="2">The sequence shown here is derived from an EMBL/GenBank/DDBJ whole genome shotgun (WGS) entry which is preliminary data.</text>
</comment>
<dbReference type="InterPro" id="IPR027417">
    <property type="entry name" value="P-loop_NTPase"/>
</dbReference>
<protein>
    <submittedName>
        <fullName evidence="2">Putative dynein heavy chain</fullName>
    </submittedName>
</protein>
<dbReference type="Gene3D" id="1.20.920.20">
    <property type="match status" value="1"/>
</dbReference>
<dbReference type="SUPFAM" id="SSF52540">
    <property type="entry name" value="P-loop containing nucleoside triphosphate hydrolases"/>
    <property type="match status" value="1"/>
</dbReference>
<dbReference type="GO" id="GO:0030286">
    <property type="term" value="C:dynein complex"/>
    <property type="evidence" value="ECO:0007669"/>
    <property type="project" value="InterPro"/>
</dbReference>
<gene>
    <name evidence="2" type="ORF">EZS28_056223</name>
</gene>
<reference evidence="2 3" key="1">
    <citation type="submission" date="2019-03" db="EMBL/GenBank/DDBJ databases">
        <title>Single cell metagenomics reveals metabolic interactions within the superorganism composed of flagellate Streblomastix strix and complex community of Bacteroidetes bacteria on its surface.</title>
        <authorList>
            <person name="Treitli S.C."/>
            <person name="Kolisko M."/>
            <person name="Husnik F."/>
            <person name="Keeling P."/>
            <person name="Hampl V."/>
        </authorList>
    </citation>
    <scope>NUCLEOTIDE SEQUENCE [LARGE SCALE GENOMIC DNA]</scope>
    <source>
        <strain evidence="2">ST1C</strain>
    </source>
</reference>
<feature type="non-terminal residue" evidence="2">
    <location>
        <position position="1"/>
    </location>
</feature>
<dbReference type="Gene3D" id="3.40.50.300">
    <property type="entry name" value="P-loop containing nucleotide triphosphate hydrolases"/>
    <property type="match status" value="1"/>
</dbReference>
<feature type="non-terminal residue" evidence="2">
    <location>
        <position position="180"/>
    </location>
</feature>
<accession>A0A5J4PPR6</accession>
<feature type="domain" description="Dynein heavy chain AAA module D4" evidence="1">
    <location>
        <begin position="1"/>
        <end position="142"/>
    </location>
</feature>
<dbReference type="OrthoDB" id="424310at2759"/>
<dbReference type="GO" id="GO:0045505">
    <property type="term" value="F:dynein intermediate chain binding"/>
    <property type="evidence" value="ECO:0007669"/>
    <property type="project" value="InterPro"/>
</dbReference>
<proteinExistence type="predicted"/>
<dbReference type="InterPro" id="IPR024317">
    <property type="entry name" value="Dynein_heavy_chain_D4_dom"/>
</dbReference>
<dbReference type="GO" id="GO:0007018">
    <property type="term" value="P:microtubule-based movement"/>
    <property type="evidence" value="ECO:0007669"/>
    <property type="project" value="InterPro"/>
</dbReference>
<evidence type="ECO:0000313" key="3">
    <source>
        <dbReference type="Proteomes" id="UP000324800"/>
    </source>
</evidence>
<organism evidence="2 3">
    <name type="scientific">Streblomastix strix</name>
    <dbReference type="NCBI Taxonomy" id="222440"/>
    <lineage>
        <taxon>Eukaryota</taxon>
        <taxon>Metamonada</taxon>
        <taxon>Preaxostyla</taxon>
        <taxon>Oxymonadida</taxon>
        <taxon>Streblomastigidae</taxon>
        <taxon>Streblomastix</taxon>
    </lineage>
</organism>
<dbReference type="AlphaFoldDB" id="A0A5J4PPR6"/>
<name>A0A5J4PPR6_9EUKA</name>
<dbReference type="Proteomes" id="UP000324800">
    <property type="component" value="Unassembled WGS sequence"/>
</dbReference>
<dbReference type="InterPro" id="IPR026983">
    <property type="entry name" value="DHC"/>
</dbReference>
<dbReference type="GO" id="GO:0051959">
    <property type="term" value="F:dynein light intermediate chain binding"/>
    <property type="evidence" value="ECO:0007669"/>
    <property type="project" value="InterPro"/>
</dbReference>
<sequence>EEADAIVDSLRNSAKEAGRGVGRDDVMAYFNTLVRSNLHVVLCMSPSGKQFRTRLRQFPSLVNCCTLDWYDPWPSHALLQVAHRLIANWNVPSEYKDRMAEVCVYMHVSVEKASARFLTELKRHNYTTPTSYLELLNSYDQILKEMDELIAIRQQKLSNGLSTLERTNKEVEAMKTQLIA</sequence>
<evidence type="ECO:0000259" key="1">
    <source>
        <dbReference type="Pfam" id="PF12780"/>
    </source>
</evidence>
<dbReference type="PANTHER" id="PTHR22878">
    <property type="entry name" value="DYNEIN HEAVY CHAIN 6, AXONEMAL-LIKE-RELATED"/>
    <property type="match status" value="1"/>
</dbReference>
<dbReference type="Pfam" id="PF12780">
    <property type="entry name" value="AAA_8"/>
    <property type="match status" value="1"/>
</dbReference>
<evidence type="ECO:0000313" key="2">
    <source>
        <dbReference type="EMBL" id="KAA6310911.1"/>
    </source>
</evidence>
<dbReference type="EMBL" id="SNRW01049508">
    <property type="protein sequence ID" value="KAA6310911.1"/>
    <property type="molecule type" value="Genomic_DNA"/>
</dbReference>